<keyword evidence="3" id="KW-1185">Reference proteome</keyword>
<protein>
    <submittedName>
        <fullName evidence="2">Uncharacterized protein</fullName>
    </submittedName>
</protein>
<dbReference type="EMBL" id="DS499595">
    <property type="protein sequence ID" value="EDP54704.1"/>
    <property type="molecule type" value="Genomic_DNA"/>
</dbReference>
<dbReference type="AlphaFoldDB" id="B0XSL8"/>
<evidence type="ECO:0000313" key="3">
    <source>
        <dbReference type="Proteomes" id="UP000001699"/>
    </source>
</evidence>
<feature type="compositionally biased region" description="Basic and acidic residues" evidence="1">
    <location>
        <begin position="71"/>
        <end position="99"/>
    </location>
</feature>
<dbReference type="VEuPathDB" id="FungiDB:AFUB_027650"/>
<organism evidence="2 3">
    <name type="scientific">Aspergillus fumigatus (strain CBS 144.89 / FGSC A1163 / CEA10)</name>
    <name type="common">Neosartorya fumigata</name>
    <dbReference type="NCBI Taxonomy" id="451804"/>
    <lineage>
        <taxon>Eukaryota</taxon>
        <taxon>Fungi</taxon>
        <taxon>Dikarya</taxon>
        <taxon>Ascomycota</taxon>
        <taxon>Pezizomycotina</taxon>
        <taxon>Eurotiomycetes</taxon>
        <taxon>Eurotiomycetidae</taxon>
        <taxon>Eurotiales</taxon>
        <taxon>Aspergillaceae</taxon>
        <taxon>Aspergillus</taxon>
        <taxon>Aspergillus subgen. Fumigati</taxon>
    </lineage>
</organism>
<feature type="region of interest" description="Disordered" evidence="1">
    <location>
        <begin position="70"/>
        <end position="116"/>
    </location>
</feature>
<accession>B0XSL8</accession>
<reference evidence="2 3" key="1">
    <citation type="journal article" date="2008" name="PLoS Genet.">
        <title>Genomic islands in the pathogenic filamentous fungus Aspergillus fumigatus.</title>
        <authorList>
            <person name="Fedorova N.D."/>
            <person name="Khaldi N."/>
            <person name="Joardar V.S."/>
            <person name="Maiti R."/>
            <person name="Amedeo P."/>
            <person name="Anderson M.J."/>
            <person name="Crabtree J."/>
            <person name="Silva J.C."/>
            <person name="Badger J.H."/>
            <person name="Albarraq A."/>
            <person name="Angiuoli S."/>
            <person name="Bussey H."/>
            <person name="Bowyer P."/>
            <person name="Cotty P.J."/>
            <person name="Dyer P.S."/>
            <person name="Egan A."/>
            <person name="Galens K."/>
            <person name="Fraser-Liggett C.M."/>
            <person name="Haas B.J."/>
            <person name="Inman J.M."/>
            <person name="Kent R."/>
            <person name="Lemieux S."/>
            <person name="Malavazi I."/>
            <person name="Orvis J."/>
            <person name="Roemer T."/>
            <person name="Ronning C.M."/>
            <person name="Sundaram J.P."/>
            <person name="Sutton G."/>
            <person name="Turner G."/>
            <person name="Venter J.C."/>
            <person name="White O.R."/>
            <person name="Whitty B.R."/>
            <person name="Youngman P."/>
            <person name="Wolfe K.H."/>
            <person name="Goldman G.H."/>
            <person name="Wortman J.R."/>
            <person name="Jiang B."/>
            <person name="Denning D.W."/>
            <person name="Nierman W.C."/>
        </authorList>
    </citation>
    <scope>NUCLEOTIDE SEQUENCE [LARGE SCALE GENOMIC DNA]</scope>
    <source>
        <strain evidence="3">CBS 144.89 / FGSC A1163 / CEA10</strain>
    </source>
</reference>
<dbReference type="OrthoDB" id="10329136at2759"/>
<proteinExistence type="predicted"/>
<name>B0XSL8_ASPFC</name>
<evidence type="ECO:0000313" key="2">
    <source>
        <dbReference type="EMBL" id="EDP54704.1"/>
    </source>
</evidence>
<dbReference type="Proteomes" id="UP000001699">
    <property type="component" value="Unassembled WGS sequence"/>
</dbReference>
<dbReference type="HOGENOM" id="CLU_2096337_0_0_1"/>
<gene>
    <name evidence="2" type="ORF">AFUB_027650</name>
</gene>
<evidence type="ECO:0000256" key="1">
    <source>
        <dbReference type="SAM" id="MobiDB-lite"/>
    </source>
</evidence>
<sequence length="116" mass="13719">MHSLISNPDREEGSANWAQELLILRSCCRCHIPPSDWLQFRRNCPSQVTNRCVSLCAWQRFTIIIKKEKRRKIDEEEEERNKERQKNKVKDIPIRKDPNDSVSSQRRAPLPSHHCA</sequence>